<keyword evidence="3" id="KW-1185">Reference proteome</keyword>
<organism evidence="2 3">
    <name type="scientific">Taxus chinensis</name>
    <name type="common">Chinese yew</name>
    <name type="synonym">Taxus wallichiana var. chinensis</name>
    <dbReference type="NCBI Taxonomy" id="29808"/>
    <lineage>
        <taxon>Eukaryota</taxon>
        <taxon>Viridiplantae</taxon>
        <taxon>Streptophyta</taxon>
        <taxon>Embryophyta</taxon>
        <taxon>Tracheophyta</taxon>
        <taxon>Spermatophyta</taxon>
        <taxon>Pinopsida</taxon>
        <taxon>Pinidae</taxon>
        <taxon>Conifers II</taxon>
        <taxon>Cupressales</taxon>
        <taxon>Taxaceae</taxon>
        <taxon>Taxus</taxon>
    </lineage>
</organism>
<evidence type="ECO:0000313" key="2">
    <source>
        <dbReference type="EMBL" id="KAH9307180.1"/>
    </source>
</evidence>
<reference evidence="2 3" key="1">
    <citation type="journal article" date="2021" name="Nat. Plants">
        <title>The Taxus genome provides insights into paclitaxel biosynthesis.</title>
        <authorList>
            <person name="Xiong X."/>
            <person name="Gou J."/>
            <person name="Liao Q."/>
            <person name="Li Y."/>
            <person name="Zhou Q."/>
            <person name="Bi G."/>
            <person name="Li C."/>
            <person name="Du R."/>
            <person name="Wang X."/>
            <person name="Sun T."/>
            <person name="Guo L."/>
            <person name="Liang H."/>
            <person name="Lu P."/>
            <person name="Wu Y."/>
            <person name="Zhang Z."/>
            <person name="Ro D.K."/>
            <person name="Shang Y."/>
            <person name="Huang S."/>
            <person name="Yan J."/>
        </authorList>
    </citation>
    <scope>NUCLEOTIDE SEQUENCE [LARGE SCALE GENOMIC DNA]</scope>
    <source>
        <strain evidence="2">Ta-2019</strain>
    </source>
</reference>
<gene>
    <name evidence="2" type="ORF">KI387_044395</name>
</gene>
<dbReference type="EMBL" id="JAHRHJ020000008">
    <property type="protein sequence ID" value="KAH9307180.1"/>
    <property type="molecule type" value="Genomic_DNA"/>
</dbReference>
<dbReference type="Proteomes" id="UP000824469">
    <property type="component" value="Unassembled WGS sequence"/>
</dbReference>
<sequence length="69" mass="7241">VVLGTVGTSGHESAEKPPGGLRSIWDSWDIRTHGTRKAELAERGKKLPKSCFAQFGTAGPKVHAGRGSA</sequence>
<name>A0AA38FMW4_TAXCH</name>
<feature type="region of interest" description="Disordered" evidence="1">
    <location>
        <begin position="1"/>
        <end position="21"/>
    </location>
</feature>
<evidence type="ECO:0000313" key="3">
    <source>
        <dbReference type="Proteomes" id="UP000824469"/>
    </source>
</evidence>
<feature type="non-terminal residue" evidence="2">
    <location>
        <position position="69"/>
    </location>
</feature>
<evidence type="ECO:0000256" key="1">
    <source>
        <dbReference type="SAM" id="MobiDB-lite"/>
    </source>
</evidence>
<proteinExistence type="predicted"/>
<feature type="non-terminal residue" evidence="2">
    <location>
        <position position="1"/>
    </location>
</feature>
<feature type="compositionally biased region" description="Polar residues" evidence="1">
    <location>
        <begin position="1"/>
        <end position="11"/>
    </location>
</feature>
<protein>
    <submittedName>
        <fullName evidence="2">Uncharacterized protein</fullName>
    </submittedName>
</protein>
<comment type="caution">
    <text evidence="2">The sequence shown here is derived from an EMBL/GenBank/DDBJ whole genome shotgun (WGS) entry which is preliminary data.</text>
</comment>
<accession>A0AA38FMW4</accession>
<dbReference type="AlphaFoldDB" id="A0AA38FMW4"/>